<feature type="transmembrane region" description="Helical" evidence="4">
    <location>
        <begin position="128"/>
        <end position="147"/>
    </location>
</feature>
<keyword evidence="1" id="KW-0547">Nucleotide-binding</keyword>
<dbReference type="GO" id="GO:0017168">
    <property type="term" value="F:5-oxoprolinase (ATP-hydrolyzing) activity"/>
    <property type="evidence" value="ECO:0007669"/>
    <property type="project" value="UniProtKB-EC"/>
</dbReference>
<keyword evidence="4" id="KW-0812">Transmembrane</keyword>
<dbReference type="InterPro" id="IPR029000">
    <property type="entry name" value="Cyclophilin-like_dom_sf"/>
</dbReference>
<dbReference type="PANTHER" id="PTHR34698:SF2">
    <property type="entry name" value="5-OXOPROLINASE SUBUNIT B"/>
    <property type="match status" value="1"/>
</dbReference>
<dbReference type="RefSeq" id="WP_386809283.1">
    <property type="nucleotide sequence ID" value="NZ_JBHTMV010000004.1"/>
</dbReference>
<evidence type="ECO:0000256" key="1">
    <source>
        <dbReference type="ARBA" id="ARBA00022741"/>
    </source>
</evidence>
<dbReference type="InterPro" id="IPR003833">
    <property type="entry name" value="CT_C_D"/>
</dbReference>
<organism evidence="6 7">
    <name type="scientific">Lutibacter holmesii</name>
    <dbReference type="NCBI Taxonomy" id="1137985"/>
    <lineage>
        <taxon>Bacteria</taxon>
        <taxon>Pseudomonadati</taxon>
        <taxon>Bacteroidota</taxon>
        <taxon>Flavobacteriia</taxon>
        <taxon>Flavobacteriales</taxon>
        <taxon>Flavobacteriaceae</taxon>
        <taxon>Lutibacter</taxon>
    </lineage>
</organism>
<proteinExistence type="predicted"/>
<evidence type="ECO:0000256" key="3">
    <source>
        <dbReference type="ARBA" id="ARBA00022840"/>
    </source>
</evidence>
<evidence type="ECO:0000256" key="4">
    <source>
        <dbReference type="SAM" id="Phobius"/>
    </source>
</evidence>
<dbReference type="SUPFAM" id="SSF50891">
    <property type="entry name" value="Cyclophilin-like"/>
    <property type="match status" value="1"/>
</dbReference>
<evidence type="ECO:0000313" key="6">
    <source>
        <dbReference type="EMBL" id="MFD1294090.1"/>
    </source>
</evidence>
<dbReference type="SUPFAM" id="SSF160467">
    <property type="entry name" value="PH0987 N-terminal domain-like"/>
    <property type="match status" value="1"/>
</dbReference>
<keyword evidence="4" id="KW-0472">Membrane</keyword>
<protein>
    <submittedName>
        <fullName evidence="6">5-oxoprolinase subunit PxpB</fullName>
        <ecNumber evidence="6">3.5.2.9</ecNumber>
    </submittedName>
</protein>
<dbReference type="Gene3D" id="3.30.1360.40">
    <property type="match status" value="1"/>
</dbReference>
<dbReference type="InterPro" id="IPR010016">
    <property type="entry name" value="PxpB"/>
</dbReference>
<gene>
    <name evidence="6" type="primary">pxpB</name>
    <name evidence="6" type="ORF">ACFQ5N_09615</name>
</gene>
<dbReference type="PANTHER" id="PTHR34698">
    <property type="entry name" value="5-OXOPROLINASE SUBUNIT B"/>
    <property type="match status" value="1"/>
</dbReference>
<keyword evidence="7" id="KW-1185">Reference proteome</keyword>
<evidence type="ECO:0000313" key="7">
    <source>
        <dbReference type="Proteomes" id="UP001597241"/>
    </source>
</evidence>
<evidence type="ECO:0000259" key="5">
    <source>
        <dbReference type="SMART" id="SM00796"/>
    </source>
</evidence>
<dbReference type="SMART" id="SM00796">
    <property type="entry name" value="AHS1"/>
    <property type="match status" value="1"/>
</dbReference>
<dbReference type="Proteomes" id="UP001597241">
    <property type="component" value="Unassembled WGS sequence"/>
</dbReference>
<dbReference type="Gene3D" id="2.40.100.10">
    <property type="entry name" value="Cyclophilin-like"/>
    <property type="match status" value="1"/>
</dbReference>
<comment type="caution">
    <text evidence="6">The sequence shown here is derived from an EMBL/GenBank/DDBJ whole genome shotgun (WGS) entry which is preliminary data.</text>
</comment>
<dbReference type="EMBL" id="JBHTMV010000004">
    <property type="protein sequence ID" value="MFD1294090.1"/>
    <property type="molecule type" value="Genomic_DNA"/>
</dbReference>
<sequence length="238" mass="26697">MSNYKLTYKPLGSGAILITWPAIISEEILLDIRCFVSKIENIKHKEILDINFIYNSILVSYNYLSVGFDELVLVLKSMYEEGENHLDVVNTVWNIPVCYSEEFGVDLALLSSEKNMSIEEIVNLHCSVTYTVFGIGFLPGFLYLGGLPEKLHFSRKNTPRLIVPKGSVGIGGNQTGIYPQDSPGGWQLIGKSPVNLFDATNEIPCDITPGDRIQFFPISVDEFHKQEVLQLKPTIIHD</sequence>
<keyword evidence="3" id="KW-0067">ATP-binding</keyword>
<keyword evidence="4" id="KW-1133">Transmembrane helix</keyword>
<dbReference type="Pfam" id="PF02682">
    <property type="entry name" value="CT_C_D"/>
    <property type="match status" value="1"/>
</dbReference>
<evidence type="ECO:0000256" key="2">
    <source>
        <dbReference type="ARBA" id="ARBA00022801"/>
    </source>
</evidence>
<feature type="domain" description="Carboxyltransferase" evidence="5">
    <location>
        <begin position="6"/>
        <end position="207"/>
    </location>
</feature>
<keyword evidence="2 6" id="KW-0378">Hydrolase</keyword>
<dbReference type="EC" id="3.5.2.9" evidence="6"/>
<dbReference type="NCBIfam" id="TIGR00370">
    <property type="entry name" value="5-oxoprolinase subunit PxpB"/>
    <property type="match status" value="1"/>
</dbReference>
<accession>A0ABW3WPW1</accession>
<reference evidence="7" key="1">
    <citation type="journal article" date="2019" name="Int. J. Syst. Evol. Microbiol.">
        <title>The Global Catalogue of Microorganisms (GCM) 10K type strain sequencing project: providing services to taxonomists for standard genome sequencing and annotation.</title>
        <authorList>
            <consortium name="The Broad Institute Genomics Platform"/>
            <consortium name="The Broad Institute Genome Sequencing Center for Infectious Disease"/>
            <person name="Wu L."/>
            <person name="Ma J."/>
        </authorList>
    </citation>
    <scope>NUCLEOTIDE SEQUENCE [LARGE SCALE GENOMIC DNA]</scope>
    <source>
        <strain evidence="7">CCUG 62221</strain>
    </source>
</reference>
<name>A0ABW3WPW1_9FLAO</name>